<evidence type="ECO:0000256" key="13">
    <source>
        <dbReference type="ARBA" id="ARBA00022984"/>
    </source>
</evidence>
<feature type="domain" description="Mur ligase central" evidence="22">
    <location>
        <begin position="125"/>
        <end position="305"/>
    </location>
</feature>
<evidence type="ECO:0000259" key="20">
    <source>
        <dbReference type="Pfam" id="PF01225"/>
    </source>
</evidence>
<name>A0A552X5V2_9GAMM</name>
<dbReference type="Gene3D" id="3.40.1190.10">
    <property type="entry name" value="Mur-like, catalytic domain"/>
    <property type="match status" value="1"/>
</dbReference>
<evidence type="ECO:0000256" key="17">
    <source>
        <dbReference type="ARBA" id="ARBA00060592"/>
    </source>
</evidence>
<evidence type="ECO:0000256" key="18">
    <source>
        <dbReference type="ARBA" id="ARBA00079022"/>
    </source>
</evidence>
<dbReference type="SUPFAM" id="SSF53623">
    <property type="entry name" value="MurD-like peptide ligases, catalytic domain"/>
    <property type="match status" value="1"/>
</dbReference>
<evidence type="ECO:0000256" key="9">
    <source>
        <dbReference type="ARBA" id="ARBA00022618"/>
    </source>
</evidence>
<dbReference type="Pfam" id="PF01225">
    <property type="entry name" value="Mur_ligase"/>
    <property type="match status" value="1"/>
</dbReference>
<sequence length="491" mass="53478">MTVSREQAFKVINVPEMRRVRRIHFVGIGGAGMAGIAEVLLNQGYQISGSDIAENPNTQRLRSLGASIQFGHNASHVATASVVVVSTAIRKDNPELLAAKEMLIPVVRRAEMLAELMRFRHGIAVAGTHGKTTTTSLIASIFAEAGLDPTFVIGGLLNSAGANARLGSSKYLIAEADESDASFLHLQPMVTVVTNIEADHMDTYDGDFSRMEDTFIEFLHNLPFYGLAVMCVDDPVIESLLTRVGRQITTYGFSENADVRVTQYRQTGNRSEFVVLRKGRDPLAIELNLPGKHNALNAAAAIAVAMDDGVDDDAIVSALAKFEGIGRRFQQFGSFACDDGDVLLVDDYGHHPSEVAATIAAVREGWPERRLVMCFQPHRYSRTRDLYEDFVDVLSGTDTLIMLEVYSAGEEQVAGADSRSLCRSIRQRGKVDPVYVKGVDQVPARLSEIIQSGDLVLTQGAGNVGGLARMLNELQLDKERMKQHPQEGATS</sequence>
<dbReference type="RefSeq" id="WP_143235369.1">
    <property type="nucleotide sequence ID" value="NZ_VJWL01000001.1"/>
</dbReference>
<evidence type="ECO:0000256" key="4">
    <source>
        <dbReference type="ARBA" id="ARBA00010416"/>
    </source>
</evidence>
<reference evidence="23 24" key="1">
    <citation type="submission" date="2019-07" db="EMBL/GenBank/DDBJ databases">
        <authorList>
            <person name="Yang M."/>
            <person name="Zhao D."/>
            <person name="Xiang H."/>
        </authorList>
    </citation>
    <scope>NUCLEOTIDE SEQUENCE [LARGE SCALE GENOMIC DNA]</scope>
    <source>
        <strain evidence="23 24">IM1326</strain>
    </source>
</reference>
<dbReference type="EC" id="6.3.2.8" evidence="5 19"/>
<keyword evidence="10 19" id="KW-0547">Nucleotide-binding</keyword>
<dbReference type="GO" id="GO:0005524">
    <property type="term" value="F:ATP binding"/>
    <property type="evidence" value="ECO:0007669"/>
    <property type="project" value="UniProtKB-UniRule"/>
</dbReference>
<dbReference type="GO" id="GO:0051301">
    <property type="term" value="P:cell division"/>
    <property type="evidence" value="ECO:0007669"/>
    <property type="project" value="UniProtKB-KW"/>
</dbReference>
<dbReference type="FunFam" id="3.40.50.720:FF:000046">
    <property type="entry name" value="UDP-N-acetylmuramate--L-alanine ligase"/>
    <property type="match status" value="1"/>
</dbReference>
<evidence type="ECO:0000256" key="6">
    <source>
        <dbReference type="ARBA" id="ARBA00021749"/>
    </source>
</evidence>
<dbReference type="PANTHER" id="PTHR43445">
    <property type="entry name" value="UDP-N-ACETYLMURAMATE--L-ALANINE LIGASE-RELATED"/>
    <property type="match status" value="1"/>
</dbReference>
<evidence type="ECO:0000259" key="22">
    <source>
        <dbReference type="Pfam" id="PF08245"/>
    </source>
</evidence>
<dbReference type="GO" id="GO:0008763">
    <property type="term" value="F:UDP-N-acetylmuramate-L-alanine ligase activity"/>
    <property type="evidence" value="ECO:0007669"/>
    <property type="project" value="UniProtKB-UniRule"/>
</dbReference>
<evidence type="ECO:0000256" key="12">
    <source>
        <dbReference type="ARBA" id="ARBA00022960"/>
    </source>
</evidence>
<organism evidence="23 24">
    <name type="scientific">Aliidiomarina halalkaliphila</name>
    <dbReference type="NCBI Taxonomy" id="2593535"/>
    <lineage>
        <taxon>Bacteria</taxon>
        <taxon>Pseudomonadati</taxon>
        <taxon>Pseudomonadota</taxon>
        <taxon>Gammaproteobacteria</taxon>
        <taxon>Alteromonadales</taxon>
        <taxon>Idiomarinaceae</taxon>
        <taxon>Aliidiomarina</taxon>
    </lineage>
</organism>
<dbReference type="SUPFAM" id="SSF51984">
    <property type="entry name" value="MurCD N-terminal domain"/>
    <property type="match status" value="1"/>
</dbReference>
<keyword evidence="15 19" id="KW-0961">Cell wall biogenesis/degradation</keyword>
<comment type="function">
    <text evidence="1 19">Cell wall formation.</text>
</comment>
<dbReference type="GO" id="GO:0009252">
    <property type="term" value="P:peptidoglycan biosynthetic process"/>
    <property type="evidence" value="ECO:0007669"/>
    <property type="project" value="UniProtKB-UniRule"/>
</dbReference>
<dbReference type="Proteomes" id="UP000320359">
    <property type="component" value="Unassembled WGS sequence"/>
</dbReference>
<comment type="pathway">
    <text evidence="17">Glycan biosynthesis.</text>
</comment>
<dbReference type="Gene3D" id="3.90.190.20">
    <property type="entry name" value="Mur ligase, C-terminal domain"/>
    <property type="match status" value="1"/>
</dbReference>
<feature type="binding site" evidence="19">
    <location>
        <begin position="127"/>
        <end position="133"/>
    </location>
    <ligand>
        <name>ATP</name>
        <dbReference type="ChEBI" id="CHEBI:30616"/>
    </ligand>
</feature>
<evidence type="ECO:0000256" key="14">
    <source>
        <dbReference type="ARBA" id="ARBA00023306"/>
    </source>
</evidence>
<dbReference type="InterPro" id="IPR000713">
    <property type="entry name" value="Mur_ligase_N"/>
</dbReference>
<dbReference type="SUPFAM" id="SSF53244">
    <property type="entry name" value="MurD-like peptide ligases, peptide-binding domain"/>
    <property type="match status" value="1"/>
</dbReference>
<evidence type="ECO:0000313" key="24">
    <source>
        <dbReference type="Proteomes" id="UP000320359"/>
    </source>
</evidence>
<keyword evidence="12 19" id="KW-0133">Cell shape</keyword>
<protein>
    <recommendedName>
        <fullName evidence="6 19">UDP-N-acetylmuramate--L-alanine ligase</fullName>
        <ecNumber evidence="5 19">6.3.2.8</ecNumber>
    </recommendedName>
    <alternativeName>
        <fullName evidence="18 19">UDP-N-acetylmuramoyl-L-alanine synthetase</fullName>
    </alternativeName>
</protein>
<evidence type="ECO:0000256" key="2">
    <source>
        <dbReference type="ARBA" id="ARBA00004496"/>
    </source>
</evidence>
<comment type="subcellular location">
    <subcellularLocation>
        <location evidence="2 19">Cytoplasm</location>
    </subcellularLocation>
</comment>
<keyword evidence="11 19" id="KW-0067">ATP-binding</keyword>
<dbReference type="InterPro" id="IPR013221">
    <property type="entry name" value="Mur_ligase_cen"/>
</dbReference>
<accession>A0A552X5V2</accession>
<dbReference type="UniPathway" id="UPA00219"/>
<dbReference type="InterPro" id="IPR004101">
    <property type="entry name" value="Mur_ligase_C"/>
</dbReference>
<dbReference type="EMBL" id="VJWL01000001">
    <property type="protein sequence ID" value="TRW50407.1"/>
    <property type="molecule type" value="Genomic_DNA"/>
</dbReference>
<evidence type="ECO:0000256" key="3">
    <source>
        <dbReference type="ARBA" id="ARBA00004752"/>
    </source>
</evidence>
<gene>
    <name evidence="19 23" type="primary">murC</name>
    <name evidence="23" type="ORF">FM042_06155</name>
</gene>
<comment type="catalytic activity">
    <reaction evidence="16 19">
        <text>UDP-N-acetyl-alpha-D-muramate + L-alanine + ATP = UDP-N-acetyl-alpha-D-muramoyl-L-alanine + ADP + phosphate + H(+)</text>
        <dbReference type="Rhea" id="RHEA:23372"/>
        <dbReference type="ChEBI" id="CHEBI:15378"/>
        <dbReference type="ChEBI" id="CHEBI:30616"/>
        <dbReference type="ChEBI" id="CHEBI:43474"/>
        <dbReference type="ChEBI" id="CHEBI:57972"/>
        <dbReference type="ChEBI" id="CHEBI:70757"/>
        <dbReference type="ChEBI" id="CHEBI:83898"/>
        <dbReference type="ChEBI" id="CHEBI:456216"/>
        <dbReference type="EC" id="6.3.2.8"/>
    </reaction>
</comment>
<keyword evidence="8 19" id="KW-0436">Ligase</keyword>
<evidence type="ECO:0000256" key="8">
    <source>
        <dbReference type="ARBA" id="ARBA00022598"/>
    </source>
</evidence>
<dbReference type="Pfam" id="PF08245">
    <property type="entry name" value="Mur_ligase_M"/>
    <property type="match status" value="1"/>
</dbReference>
<dbReference type="GO" id="GO:0008360">
    <property type="term" value="P:regulation of cell shape"/>
    <property type="evidence" value="ECO:0007669"/>
    <property type="project" value="UniProtKB-KW"/>
</dbReference>
<dbReference type="OrthoDB" id="9804126at2"/>
<evidence type="ECO:0000256" key="5">
    <source>
        <dbReference type="ARBA" id="ARBA00012211"/>
    </source>
</evidence>
<evidence type="ECO:0000256" key="19">
    <source>
        <dbReference type="HAMAP-Rule" id="MF_00046"/>
    </source>
</evidence>
<feature type="domain" description="Mur ligase N-terminal catalytic" evidence="20">
    <location>
        <begin position="22"/>
        <end position="120"/>
    </location>
</feature>
<comment type="caution">
    <text evidence="23">The sequence shown here is derived from an EMBL/GenBank/DDBJ whole genome shotgun (WGS) entry which is preliminary data.</text>
</comment>
<evidence type="ECO:0000259" key="21">
    <source>
        <dbReference type="Pfam" id="PF02875"/>
    </source>
</evidence>
<dbReference type="FunFam" id="3.40.1190.10:FF:000001">
    <property type="entry name" value="UDP-N-acetylmuramate--L-alanine ligase"/>
    <property type="match status" value="1"/>
</dbReference>
<dbReference type="GO" id="GO:0005737">
    <property type="term" value="C:cytoplasm"/>
    <property type="evidence" value="ECO:0007669"/>
    <property type="project" value="UniProtKB-SubCell"/>
</dbReference>
<dbReference type="AlphaFoldDB" id="A0A552X5V2"/>
<dbReference type="InterPro" id="IPR036615">
    <property type="entry name" value="Mur_ligase_C_dom_sf"/>
</dbReference>
<evidence type="ECO:0000256" key="16">
    <source>
        <dbReference type="ARBA" id="ARBA00047833"/>
    </source>
</evidence>
<comment type="pathway">
    <text evidence="3 19">Cell wall biogenesis; peptidoglycan biosynthesis.</text>
</comment>
<comment type="similarity">
    <text evidence="4 19">Belongs to the MurCDEF family.</text>
</comment>
<evidence type="ECO:0000256" key="7">
    <source>
        <dbReference type="ARBA" id="ARBA00022490"/>
    </source>
</evidence>
<keyword evidence="14 19" id="KW-0131">Cell cycle</keyword>
<evidence type="ECO:0000256" key="11">
    <source>
        <dbReference type="ARBA" id="ARBA00022840"/>
    </source>
</evidence>
<dbReference type="HAMAP" id="MF_00046">
    <property type="entry name" value="MurC"/>
    <property type="match status" value="1"/>
</dbReference>
<evidence type="ECO:0000256" key="10">
    <source>
        <dbReference type="ARBA" id="ARBA00022741"/>
    </source>
</evidence>
<dbReference type="NCBIfam" id="TIGR01082">
    <property type="entry name" value="murC"/>
    <property type="match status" value="1"/>
</dbReference>
<keyword evidence="7 19" id="KW-0963">Cytoplasm</keyword>
<keyword evidence="24" id="KW-1185">Reference proteome</keyword>
<evidence type="ECO:0000256" key="1">
    <source>
        <dbReference type="ARBA" id="ARBA00003921"/>
    </source>
</evidence>
<dbReference type="InterPro" id="IPR050061">
    <property type="entry name" value="MurCDEF_pg_biosynth"/>
</dbReference>
<keyword evidence="13 19" id="KW-0573">Peptidoglycan synthesis</keyword>
<feature type="domain" description="Mur ligase C-terminal" evidence="21">
    <location>
        <begin position="327"/>
        <end position="462"/>
    </location>
</feature>
<dbReference type="GO" id="GO:0071555">
    <property type="term" value="P:cell wall organization"/>
    <property type="evidence" value="ECO:0007669"/>
    <property type="project" value="UniProtKB-KW"/>
</dbReference>
<evidence type="ECO:0000313" key="23">
    <source>
        <dbReference type="EMBL" id="TRW50407.1"/>
    </source>
</evidence>
<dbReference type="PANTHER" id="PTHR43445:SF3">
    <property type="entry name" value="UDP-N-ACETYLMURAMATE--L-ALANINE LIGASE"/>
    <property type="match status" value="1"/>
</dbReference>
<dbReference type="InterPro" id="IPR005758">
    <property type="entry name" value="UDP-N-AcMur_Ala_ligase_MurC"/>
</dbReference>
<dbReference type="Pfam" id="PF02875">
    <property type="entry name" value="Mur_ligase_C"/>
    <property type="match status" value="1"/>
</dbReference>
<dbReference type="Gene3D" id="3.40.50.720">
    <property type="entry name" value="NAD(P)-binding Rossmann-like Domain"/>
    <property type="match status" value="1"/>
</dbReference>
<keyword evidence="9 19" id="KW-0132">Cell division</keyword>
<proteinExistence type="inferred from homology"/>
<evidence type="ECO:0000256" key="15">
    <source>
        <dbReference type="ARBA" id="ARBA00023316"/>
    </source>
</evidence>
<dbReference type="InterPro" id="IPR036565">
    <property type="entry name" value="Mur-like_cat_sf"/>
</dbReference>